<accession>A0A1B4G2D4</accession>
<gene>
    <name evidence="1" type="ORF">WS71_22930</name>
</gene>
<dbReference type="AlphaFoldDB" id="A0A1B4G2D4"/>
<protein>
    <submittedName>
        <fullName evidence="1">Uncharacterized protein</fullName>
    </submittedName>
</protein>
<name>A0A1B4G2D4_9BURK</name>
<evidence type="ECO:0000313" key="1">
    <source>
        <dbReference type="EMBL" id="AOJ10099.1"/>
    </source>
</evidence>
<reference evidence="1 2" key="1">
    <citation type="submission" date="2015-12" db="EMBL/GenBank/DDBJ databases">
        <title>Diversity of Burkholderia near neighbor genomes.</title>
        <authorList>
            <person name="Sahl J."/>
            <person name="Wagner D."/>
            <person name="Keim P."/>
        </authorList>
    </citation>
    <scope>NUCLEOTIDE SEQUENCE [LARGE SCALE GENOMIC DNA]</scope>
    <source>
        <strain evidence="1 2">BDU8</strain>
    </source>
</reference>
<evidence type="ECO:0000313" key="2">
    <source>
        <dbReference type="Proteomes" id="UP000067711"/>
    </source>
</evidence>
<sequence length="130" mass="14080">MLLATLLVGCTKGDSPSSTIASDPLVGEFGIAQKGGIAPAFKVEKTDAGYIFSYEHKGSWEKSSQVAQKFPRELFEELMKSKTDESFTGLVDRVIMFAKVKPGFTAGNFKTATGYMIIIMMGGPIEVVKM</sequence>
<organism evidence="1 2">
    <name type="scientific">Burkholderia mayonis</name>
    <dbReference type="NCBI Taxonomy" id="1385591"/>
    <lineage>
        <taxon>Bacteria</taxon>
        <taxon>Pseudomonadati</taxon>
        <taxon>Pseudomonadota</taxon>
        <taxon>Betaproteobacteria</taxon>
        <taxon>Burkholderiales</taxon>
        <taxon>Burkholderiaceae</taxon>
        <taxon>Burkholderia</taxon>
        <taxon>pseudomallei group</taxon>
    </lineage>
</organism>
<dbReference type="EMBL" id="CP013389">
    <property type="protein sequence ID" value="AOJ10099.1"/>
    <property type="molecule type" value="Genomic_DNA"/>
</dbReference>
<proteinExistence type="predicted"/>
<dbReference type="Proteomes" id="UP000067711">
    <property type="component" value="Chromosome 1"/>
</dbReference>